<proteinExistence type="predicted"/>
<gene>
    <name evidence="2" type="ORF">HKBW3S09_01945</name>
</gene>
<evidence type="ECO:0000259" key="1">
    <source>
        <dbReference type="Pfam" id="PF15919"/>
    </source>
</evidence>
<accession>A0A6V8NW45</accession>
<protein>
    <recommendedName>
        <fullName evidence="1">HicB-like antitoxin of toxin-antitoxin system domain-containing protein</fullName>
    </recommendedName>
</protein>
<dbReference type="Pfam" id="PF15919">
    <property type="entry name" value="HicB_lk_antitox"/>
    <property type="match status" value="1"/>
</dbReference>
<dbReference type="InterPro" id="IPR031807">
    <property type="entry name" value="HicB-like"/>
</dbReference>
<sequence length="64" mass="7331">MKYKVNLKKTDEGYAVWVPGLPGCWSQGRTEEEALENIKDAIHAYLETVEELSKNKESRYVEVG</sequence>
<evidence type="ECO:0000313" key="2">
    <source>
        <dbReference type="EMBL" id="GFP24478.1"/>
    </source>
</evidence>
<dbReference type="AlphaFoldDB" id="A0A6V8NW45"/>
<dbReference type="InterPro" id="IPR051404">
    <property type="entry name" value="TA_system_antitoxin"/>
</dbReference>
<name>A0A6V8NW45_9ACTN</name>
<dbReference type="Gene3D" id="3.30.160.250">
    <property type="match status" value="1"/>
</dbReference>
<dbReference type="PANTHER" id="PTHR34504">
    <property type="entry name" value="ANTITOXIN HICB"/>
    <property type="match status" value="1"/>
</dbReference>
<dbReference type="EMBL" id="BLRW01000596">
    <property type="protein sequence ID" value="GFP24478.1"/>
    <property type="molecule type" value="Genomic_DNA"/>
</dbReference>
<reference evidence="2 3" key="1">
    <citation type="journal article" date="2020" name="Front. Microbiol.">
        <title>Single-cell genomics of novel Actinobacteria with the Wood-Ljungdahl pathway discovered in a serpentinizing system.</title>
        <authorList>
            <person name="Merino N."/>
            <person name="Kawai M."/>
            <person name="Boyd E.S."/>
            <person name="Colman D.R."/>
            <person name="McGlynn S.E."/>
            <person name="Nealson K.H."/>
            <person name="Kurokawa K."/>
            <person name="Hongoh Y."/>
        </authorList>
    </citation>
    <scope>NUCLEOTIDE SEQUENCE [LARGE SCALE GENOMIC DNA]</scope>
    <source>
        <strain evidence="2 3">S09_30</strain>
    </source>
</reference>
<feature type="domain" description="HicB-like antitoxin of toxin-antitoxin system" evidence="1">
    <location>
        <begin position="5"/>
        <end position="55"/>
    </location>
</feature>
<dbReference type="SUPFAM" id="SSF143100">
    <property type="entry name" value="TTHA1013/TTHA0281-like"/>
    <property type="match status" value="1"/>
</dbReference>
<evidence type="ECO:0000313" key="3">
    <source>
        <dbReference type="Proteomes" id="UP000585609"/>
    </source>
</evidence>
<dbReference type="InterPro" id="IPR035069">
    <property type="entry name" value="TTHA1013/TTHA0281-like"/>
</dbReference>
<comment type="caution">
    <text evidence="2">The sequence shown here is derived from an EMBL/GenBank/DDBJ whole genome shotgun (WGS) entry which is preliminary data.</text>
</comment>
<dbReference type="Proteomes" id="UP000585609">
    <property type="component" value="Unassembled WGS sequence"/>
</dbReference>
<dbReference type="PANTHER" id="PTHR34504:SF2">
    <property type="entry name" value="UPF0150 PROTEIN SSL0259"/>
    <property type="match status" value="1"/>
</dbReference>
<organism evidence="2 3">
    <name type="scientific">Candidatus Hakubella thermalkaliphila</name>
    <dbReference type="NCBI Taxonomy" id="2754717"/>
    <lineage>
        <taxon>Bacteria</taxon>
        <taxon>Bacillati</taxon>
        <taxon>Actinomycetota</taxon>
        <taxon>Actinomycetota incertae sedis</taxon>
        <taxon>Candidatus Hakubellales</taxon>
        <taxon>Candidatus Hakubellaceae</taxon>
        <taxon>Candidatus Hakubella</taxon>
    </lineage>
</organism>